<dbReference type="InterPro" id="IPR050081">
    <property type="entry name" value="Ile-tRNA_ligase"/>
</dbReference>
<dbReference type="PANTHER" id="PTHR42765:SF1">
    <property type="entry name" value="ISOLEUCINE--TRNA LIGASE, MITOCHONDRIAL"/>
    <property type="match status" value="1"/>
</dbReference>
<comment type="caution">
    <text evidence="9">The sequence shown here is derived from an EMBL/GenBank/DDBJ whole genome shotgun (WGS) entry which is preliminary data.</text>
</comment>
<dbReference type="GO" id="GO:0008270">
    <property type="term" value="F:zinc ion binding"/>
    <property type="evidence" value="ECO:0007669"/>
    <property type="project" value="UniProtKB-KW"/>
</dbReference>
<keyword evidence="4" id="KW-0648">Protein biosynthesis</keyword>
<evidence type="ECO:0000313" key="9">
    <source>
        <dbReference type="EMBL" id="KAK7273006.1"/>
    </source>
</evidence>
<dbReference type="SUPFAM" id="SSF52374">
    <property type="entry name" value="Nucleotidylyl transferase"/>
    <property type="match status" value="2"/>
</dbReference>
<dbReference type="GO" id="GO:0005524">
    <property type="term" value="F:ATP binding"/>
    <property type="evidence" value="ECO:0007669"/>
    <property type="project" value="UniProtKB-KW"/>
</dbReference>
<name>A0AAN9FD39_CROPI</name>
<gene>
    <name evidence="9" type="ORF">RIF29_14052</name>
</gene>
<evidence type="ECO:0000259" key="8">
    <source>
        <dbReference type="PROSITE" id="PS50158"/>
    </source>
</evidence>
<dbReference type="InterPro" id="IPR002300">
    <property type="entry name" value="aa-tRNA-synth_Ia"/>
</dbReference>
<protein>
    <recommendedName>
        <fullName evidence="8">CCHC-type domain-containing protein</fullName>
    </recommendedName>
</protein>
<dbReference type="PROSITE" id="PS50158">
    <property type="entry name" value="ZF_CCHC"/>
    <property type="match status" value="1"/>
</dbReference>
<feature type="domain" description="CCHC-type" evidence="8">
    <location>
        <begin position="331"/>
        <end position="347"/>
    </location>
</feature>
<evidence type="ECO:0000256" key="5">
    <source>
        <dbReference type="ARBA" id="ARBA00023146"/>
    </source>
</evidence>
<dbReference type="InterPro" id="IPR001878">
    <property type="entry name" value="Znf_CCHC"/>
</dbReference>
<keyword evidence="5" id="KW-0030">Aminoacyl-tRNA synthetase</keyword>
<dbReference type="GO" id="GO:0004822">
    <property type="term" value="F:isoleucine-tRNA ligase activity"/>
    <property type="evidence" value="ECO:0007669"/>
    <property type="project" value="TreeGrafter"/>
</dbReference>
<reference evidence="9 10" key="1">
    <citation type="submission" date="2024-01" db="EMBL/GenBank/DDBJ databases">
        <title>The genomes of 5 underutilized Papilionoideae crops provide insights into root nodulation and disease resistanc.</title>
        <authorList>
            <person name="Yuan L."/>
        </authorList>
    </citation>
    <scope>NUCLEOTIDE SEQUENCE [LARGE SCALE GENOMIC DNA]</scope>
    <source>
        <strain evidence="9">ZHUSHIDOU_FW_LH</strain>
        <tissue evidence="9">Leaf</tissue>
    </source>
</reference>
<dbReference type="AlphaFoldDB" id="A0AAN9FD39"/>
<evidence type="ECO:0000256" key="7">
    <source>
        <dbReference type="SAM" id="MobiDB-lite"/>
    </source>
</evidence>
<dbReference type="Pfam" id="PF14223">
    <property type="entry name" value="Retrotran_gag_2"/>
    <property type="match status" value="1"/>
</dbReference>
<organism evidence="9 10">
    <name type="scientific">Crotalaria pallida</name>
    <name type="common">Smooth rattlebox</name>
    <name type="synonym">Crotalaria striata</name>
    <dbReference type="NCBI Taxonomy" id="3830"/>
    <lineage>
        <taxon>Eukaryota</taxon>
        <taxon>Viridiplantae</taxon>
        <taxon>Streptophyta</taxon>
        <taxon>Embryophyta</taxon>
        <taxon>Tracheophyta</taxon>
        <taxon>Spermatophyta</taxon>
        <taxon>Magnoliopsida</taxon>
        <taxon>eudicotyledons</taxon>
        <taxon>Gunneridae</taxon>
        <taxon>Pentapetalae</taxon>
        <taxon>rosids</taxon>
        <taxon>fabids</taxon>
        <taxon>Fabales</taxon>
        <taxon>Fabaceae</taxon>
        <taxon>Papilionoideae</taxon>
        <taxon>50 kb inversion clade</taxon>
        <taxon>genistoids sensu lato</taxon>
        <taxon>core genistoids</taxon>
        <taxon>Crotalarieae</taxon>
        <taxon>Crotalaria</taxon>
    </lineage>
</organism>
<dbReference type="InterPro" id="IPR036875">
    <property type="entry name" value="Znf_CCHC_sf"/>
</dbReference>
<dbReference type="SUPFAM" id="SSF57756">
    <property type="entry name" value="Retrovirus zinc finger-like domains"/>
    <property type="match status" value="1"/>
</dbReference>
<feature type="compositionally biased region" description="Basic and acidic residues" evidence="7">
    <location>
        <begin position="286"/>
        <end position="298"/>
    </location>
</feature>
<dbReference type="Pfam" id="PF00133">
    <property type="entry name" value="tRNA-synt_1"/>
    <property type="match status" value="1"/>
</dbReference>
<dbReference type="PANTHER" id="PTHR42765">
    <property type="entry name" value="SOLEUCYL-TRNA SYNTHETASE"/>
    <property type="match status" value="1"/>
</dbReference>
<dbReference type="GO" id="GO:0006428">
    <property type="term" value="P:isoleucyl-tRNA aminoacylation"/>
    <property type="evidence" value="ECO:0007669"/>
    <property type="project" value="TreeGrafter"/>
</dbReference>
<feature type="compositionally biased region" description="Basic residues" evidence="7">
    <location>
        <begin position="319"/>
        <end position="331"/>
    </location>
</feature>
<dbReference type="SMART" id="SM00343">
    <property type="entry name" value="ZnF_C2HC"/>
    <property type="match status" value="1"/>
</dbReference>
<evidence type="ECO:0000256" key="2">
    <source>
        <dbReference type="ARBA" id="ARBA00022741"/>
    </source>
</evidence>
<proteinExistence type="predicted"/>
<keyword evidence="2" id="KW-0547">Nucleotide-binding</keyword>
<evidence type="ECO:0000256" key="4">
    <source>
        <dbReference type="ARBA" id="ARBA00022917"/>
    </source>
</evidence>
<accession>A0AAN9FD39</accession>
<dbReference type="InterPro" id="IPR014729">
    <property type="entry name" value="Rossmann-like_a/b/a_fold"/>
</dbReference>
<evidence type="ECO:0000256" key="3">
    <source>
        <dbReference type="ARBA" id="ARBA00022840"/>
    </source>
</evidence>
<keyword evidence="6" id="KW-0862">Zinc</keyword>
<dbReference type="Pfam" id="PF00098">
    <property type="entry name" value="zf-CCHC"/>
    <property type="match status" value="1"/>
</dbReference>
<feature type="region of interest" description="Disordered" evidence="7">
    <location>
        <begin position="485"/>
        <end position="519"/>
    </location>
</feature>
<dbReference type="GO" id="GO:0003676">
    <property type="term" value="F:nucleic acid binding"/>
    <property type="evidence" value="ECO:0007669"/>
    <property type="project" value="InterPro"/>
</dbReference>
<keyword evidence="6" id="KW-0863">Zinc-finger</keyword>
<dbReference type="Proteomes" id="UP001372338">
    <property type="component" value="Unassembled WGS sequence"/>
</dbReference>
<keyword evidence="10" id="KW-1185">Reference proteome</keyword>
<dbReference type="Gene3D" id="4.10.60.10">
    <property type="entry name" value="Zinc finger, CCHC-type"/>
    <property type="match status" value="1"/>
</dbReference>
<evidence type="ECO:0000313" key="10">
    <source>
        <dbReference type="Proteomes" id="UP001372338"/>
    </source>
</evidence>
<feature type="region of interest" description="Disordered" evidence="7">
    <location>
        <begin position="350"/>
        <end position="369"/>
    </location>
</feature>
<dbReference type="GO" id="GO:0005739">
    <property type="term" value="C:mitochondrion"/>
    <property type="evidence" value="ECO:0007669"/>
    <property type="project" value="TreeGrafter"/>
</dbReference>
<keyword evidence="1" id="KW-0436">Ligase</keyword>
<dbReference type="Gene3D" id="3.40.50.620">
    <property type="entry name" value="HUPs"/>
    <property type="match status" value="2"/>
</dbReference>
<feature type="region of interest" description="Disordered" evidence="7">
    <location>
        <begin position="286"/>
        <end position="331"/>
    </location>
</feature>
<evidence type="ECO:0000256" key="6">
    <source>
        <dbReference type="PROSITE-ProRule" id="PRU00047"/>
    </source>
</evidence>
<keyword evidence="6" id="KW-0479">Metal-binding</keyword>
<sequence>MAVYKKEFKTLGGYLTDGSKVYDGIKQEDGKYKHTVDLPKTAFSMKANSSVREPEIQKIWEENQVFKRVVERNTEESFILHDGPPYANGNLHIERSGNLCIKKMTTTKLDIQQFDGHINFGMWKVRMMAVLTQQNLKVALSGKEKKPDTMKDSEWDDIDAKAMSTIHLSITDDVLQEVLSEKTAEALWTKLESLYMKKTVANRLNVLQRLYTLRMDEGTSVRAHISEFTSLTMELKNIDESFSSEQQAMLLLCSLPPSYKHFRETLIYGRESLNIDEVKSSLLSREKMEHDSGGRDDPATGLFARGRSRDVGSSSFIRGKSRSKSRQRKGRCRYCKKEGHWKAECPKLKEKNEAGSSHSASVVENTDSVLSSMDQKARNDLTPLKLRAKTAKFAKETVKTQLSSFKRYGVWANWNNPYLTLDPEYEAAQPLLGFVNFHLYHSIILKYPPLLDPRLEALAADTLVATPSVSSESVDLVEHEQVEAKQSVGQSEDEKSELRLAQLHHQLPSNEPGPGALMH</sequence>
<evidence type="ECO:0000256" key="1">
    <source>
        <dbReference type="ARBA" id="ARBA00022598"/>
    </source>
</evidence>
<feature type="compositionally biased region" description="Polar residues" evidence="7">
    <location>
        <begin position="354"/>
        <end position="369"/>
    </location>
</feature>
<dbReference type="EMBL" id="JAYWIO010000003">
    <property type="protein sequence ID" value="KAK7273006.1"/>
    <property type="molecule type" value="Genomic_DNA"/>
</dbReference>
<dbReference type="GO" id="GO:0032543">
    <property type="term" value="P:mitochondrial translation"/>
    <property type="evidence" value="ECO:0007669"/>
    <property type="project" value="TreeGrafter"/>
</dbReference>
<keyword evidence="3" id="KW-0067">ATP-binding</keyword>